<dbReference type="EMBL" id="JAGFPW010000032">
    <property type="protein sequence ID" value="MBO3796750.1"/>
    <property type="molecule type" value="Genomic_DNA"/>
</dbReference>
<organism evidence="1 2">
    <name type="scientific">Bacillus subtilis</name>
    <dbReference type="NCBI Taxonomy" id="1423"/>
    <lineage>
        <taxon>Bacteria</taxon>
        <taxon>Bacillati</taxon>
        <taxon>Bacillota</taxon>
        <taxon>Bacilli</taxon>
        <taxon>Bacillales</taxon>
        <taxon>Bacillaceae</taxon>
        <taxon>Bacillus</taxon>
    </lineage>
</organism>
<gene>
    <name evidence="1" type="ORF">J5227_21165</name>
</gene>
<dbReference type="AlphaFoldDB" id="A0A8I1WKQ7"/>
<reference evidence="1" key="1">
    <citation type="submission" date="2021-03" db="EMBL/GenBank/DDBJ databases">
        <title>Isolation of Bacillus subtilis from fermented food sample.</title>
        <authorList>
            <person name="Lakshmanan V."/>
            <person name="Athira K."/>
            <person name="Rajagopal K."/>
        </authorList>
    </citation>
    <scope>NUCLEOTIDE SEQUENCE</scope>
    <source>
        <strain evidence="1">S1</strain>
    </source>
</reference>
<comment type="caution">
    <text evidence="1">The sequence shown here is derived from an EMBL/GenBank/DDBJ whole genome shotgun (WGS) entry which is preliminary data.</text>
</comment>
<name>A0A8I1WKQ7_BACIU</name>
<protein>
    <submittedName>
        <fullName evidence="1">Uncharacterized protein</fullName>
    </submittedName>
</protein>
<evidence type="ECO:0000313" key="1">
    <source>
        <dbReference type="EMBL" id="MBO3796750.1"/>
    </source>
</evidence>
<proteinExistence type="predicted"/>
<sequence length="60" mass="7214">MASRREYLIKRLTEDFRMVPGHGPDFSQMTDEELEKQLKFLESAFEMAWEEEEGEEEEDI</sequence>
<accession>A0A8I1WKQ7</accession>
<evidence type="ECO:0000313" key="2">
    <source>
        <dbReference type="Proteomes" id="UP000665181"/>
    </source>
</evidence>
<dbReference type="Proteomes" id="UP000665181">
    <property type="component" value="Unassembled WGS sequence"/>
</dbReference>